<dbReference type="GO" id="GO:0016567">
    <property type="term" value="P:protein ubiquitination"/>
    <property type="evidence" value="ECO:0007669"/>
    <property type="project" value="TreeGrafter"/>
</dbReference>
<dbReference type="Proteomes" id="UP001293593">
    <property type="component" value="Unassembled WGS sequence"/>
</dbReference>
<dbReference type="InterPro" id="IPR001841">
    <property type="entry name" value="Znf_RING"/>
</dbReference>
<dbReference type="Gene3D" id="3.10.110.10">
    <property type="entry name" value="Ubiquitin Conjugating Enzyme"/>
    <property type="match status" value="1"/>
</dbReference>
<proteinExistence type="predicted"/>
<feature type="domain" description="RWD" evidence="4">
    <location>
        <begin position="8"/>
        <end position="114"/>
    </location>
</feature>
<evidence type="ECO:0000313" key="6">
    <source>
        <dbReference type="Proteomes" id="UP001293593"/>
    </source>
</evidence>
<evidence type="ECO:0000259" key="4">
    <source>
        <dbReference type="PROSITE" id="PS50908"/>
    </source>
</evidence>
<protein>
    <recommendedName>
        <fullName evidence="7">E3 ubiquitin-protein ligase RNF25</fullName>
    </recommendedName>
</protein>
<dbReference type="GO" id="GO:0008270">
    <property type="term" value="F:zinc ion binding"/>
    <property type="evidence" value="ECO:0007669"/>
    <property type="project" value="UniProtKB-KW"/>
</dbReference>
<reference evidence="5" key="1">
    <citation type="submission" date="2023-10" db="EMBL/GenBank/DDBJ databases">
        <title>Chromosome-level genome of the transformable northern wattle, Acacia crassicarpa.</title>
        <authorList>
            <person name="Massaro I."/>
            <person name="Sinha N.R."/>
            <person name="Poethig S."/>
            <person name="Leichty A.R."/>
        </authorList>
    </citation>
    <scope>NUCLEOTIDE SEQUENCE</scope>
    <source>
        <strain evidence="5">Acra3RX</strain>
        <tissue evidence="5">Leaf</tissue>
    </source>
</reference>
<accession>A0AAE1JDX6</accession>
<dbReference type="Gene3D" id="3.30.40.10">
    <property type="entry name" value="Zinc/RING finger domain, C3HC4 (zinc finger)"/>
    <property type="match status" value="1"/>
</dbReference>
<dbReference type="CDD" id="cd23818">
    <property type="entry name" value="RWD_RNF25"/>
    <property type="match status" value="1"/>
</dbReference>
<dbReference type="GO" id="GO:0005634">
    <property type="term" value="C:nucleus"/>
    <property type="evidence" value="ECO:0007669"/>
    <property type="project" value="TreeGrafter"/>
</dbReference>
<gene>
    <name evidence="5" type="ORF">QN277_023599</name>
</gene>
<evidence type="ECO:0000256" key="2">
    <source>
        <dbReference type="SAM" id="MobiDB-lite"/>
    </source>
</evidence>
<feature type="domain" description="RING-type" evidence="3">
    <location>
        <begin position="121"/>
        <end position="205"/>
    </location>
</feature>
<keyword evidence="6" id="KW-1185">Reference proteome</keyword>
<comment type="caution">
    <text evidence="5">The sequence shown here is derived from an EMBL/GenBank/DDBJ whole genome shotgun (WGS) entry which is preliminary data.</text>
</comment>
<organism evidence="5 6">
    <name type="scientific">Acacia crassicarpa</name>
    <name type="common">northern wattle</name>
    <dbReference type="NCBI Taxonomy" id="499986"/>
    <lineage>
        <taxon>Eukaryota</taxon>
        <taxon>Viridiplantae</taxon>
        <taxon>Streptophyta</taxon>
        <taxon>Embryophyta</taxon>
        <taxon>Tracheophyta</taxon>
        <taxon>Spermatophyta</taxon>
        <taxon>Magnoliopsida</taxon>
        <taxon>eudicotyledons</taxon>
        <taxon>Gunneridae</taxon>
        <taxon>Pentapetalae</taxon>
        <taxon>rosids</taxon>
        <taxon>fabids</taxon>
        <taxon>Fabales</taxon>
        <taxon>Fabaceae</taxon>
        <taxon>Caesalpinioideae</taxon>
        <taxon>mimosoid clade</taxon>
        <taxon>Acacieae</taxon>
        <taxon>Acacia</taxon>
    </lineage>
</organism>
<feature type="compositionally biased region" description="Basic and acidic residues" evidence="2">
    <location>
        <begin position="357"/>
        <end position="367"/>
    </location>
</feature>
<dbReference type="EMBL" id="JAWXYG010000007">
    <property type="protein sequence ID" value="KAK4266713.1"/>
    <property type="molecule type" value="Genomic_DNA"/>
</dbReference>
<dbReference type="PANTHER" id="PTHR13198:SF4">
    <property type="entry name" value="E3 UBIQUITIN-PROTEIN LIGASE RNF25"/>
    <property type="match status" value="1"/>
</dbReference>
<dbReference type="InterPro" id="IPR016135">
    <property type="entry name" value="UBQ-conjugating_enzyme/RWD"/>
</dbReference>
<dbReference type="GO" id="GO:0061630">
    <property type="term" value="F:ubiquitin protein ligase activity"/>
    <property type="evidence" value="ECO:0007669"/>
    <property type="project" value="InterPro"/>
</dbReference>
<sequence length="367" mass="41740">MSAEEVVAEIEAVEAVYGSDCLILDSFPPHLHISLKPRTADVSSEQFVEATIEIHASPQYPNEPPCINLVDCKGLDEQRQKDLLNYIRDKAHELSPCLMLVALCEEAVEKLSAMNHPDGDCPLCLYPLVPEDLQNKSFPFMKLMSCFHCFHRECITRWWNWLQSLKETESSNSAAVTARSTHNMETGKDVNEKRDESVGNCPVCRLPFHAKDLEHVLDLIDSHVAQLSLDRKEADVDENILHCEREISRREKFEAILKLQEENSGIIEPKREIVVLPGMFLPRQVANPIHEYAEESTEQQEKDASAVASENHANNRTSSGPSSSRKPKKHKGKGDRHSHTYNSMARNPRKAVQHWVRKYDDSGEQQR</sequence>
<dbReference type="PROSITE" id="PS50089">
    <property type="entry name" value="ZF_RING_2"/>
    <property type="match status" value="1"/>
</dbReference>
<evidence type="ECO:0000313" key="5">
    <source>
        <dbReference type="EMBL" id="KAK4266713.1"/>
    </source>
</evidence>
<evidence type="ECO:0000256" key="1">
    <source>
        <dbReference type="PROSITE-ProRule" id="PRU00175"/>
    </source>
</evidence>
<evidence type="ECO:0000259" key="3">
    <source>
        <dbReference type="PROSITE" id="PS50089"/>
    </source>
</evidence>
<dbReference type="Pfam" id="PF05773">
    <property type="entry name" value="RWD"/>
    <property type="match status" value="1"/>
</dbReference>
<dbReference type="SMART" id="SM00184">
    <property type="entry name" value="RING"/>
    <property type="match status" value="1"/>
</dbReference>
<dbReference type="SMART" id="SM00591">
    <property type="entry name" value="RWD"/>
    <property type="match status" value="1"/>
</dbReference>
<dbReference type="InterPro" id="IPR039133">
    <property type="entry name" value="RNF25"/>
</dbReference>
<feature type="region of interest" description="Disordered" evidence="2">
    <location>
        <begin position="293"/>
        <end position="367"/>
    </location>
</feature>
<keyword evidence="1" id="KW-0862">Zinc</keyword>
<keyword evidence="1" id="KW-0479">Metal-binding</keyword>
<dbReference type="InterPro" id="IPR013083">
    <property type="entry name" value="Znf_RING/FYVE/PHD"/>
</dbReference>
<name>A0AAE1JDX6_9FABA</name>
<keyword evidence="1" id="KW-0863">Zinc-finger</keyword>
<dbReference type="PROSITE" id="PS50908">
    <property type="entry name" value="RWD"/>
    <property type="match status" value="1"/>
</dbReference>
<dbReference type="PANTHER" id="PTHR13198">
    <property type="entry name" value="RING FINGER PROTEIN 25"/>
    <property type="match status" value="1"/>
</dbReference>
<feature type="compositionally biased region" description="Basic residues" evidence="2">
    <location>
        <begin position="347"/>
        <end position="356"/>
    </location>
</feature>
<dbReference type="FunFam" id="3.30.40.10:FF:000914">
    <property type="entry name" value="RWD domain-containing protein"/>
    <property type="match status" value="1"/>
</dbReference>
<dbReference type="InterPro" id="IPR006575">
    <property type="entry name" value="RWD_dom"/>
</dbReference>
<dbReference type="AlphaFoldDB" id="A0AAE1JDX6"/>
<dbReference type="SUPFAM" id="SSF57850">
    <property type="entry name" value="RING/U-box"/>
    <property type="match status" value="1"/>
</dbReference>
<dbReference type="SUPFAM" id="SSF54495">
    <property type="entry name" value="UBC-like"/>
    <property type="match status" value="1"/>
</dbReference>
<evidence type="ECO:0008006" key="7">
    <source>
        <dbReference type="Google" id="ProtNLM"/>
    </source>
</evidence>
<feature type="compositionally biased region" description="Basic residues" evidence="2">
    <location>
        <begin position="325"/>
        <end position="336"/>
    </location>
</feature>